<keyword evidence="2" id="KW-1185">Reference proteome</keyword>
<name>A0A9E7SSY6_9CAUD</name>
<evidence type="ECO:0000313" key="1">
    <source>
        <dbReference type="EMBL" id="UTC28505.1"/>
    </source>
</evidence>
<reference evidence="1" key="1">
    <citation type="submission" date="2022-04" db="EMBL/GenBank/DDBJ databases">
        <authorList>
            <person name="Friedrich I."/>
            <person name="Schneider D."/>
            <person name="Poehlein A."/>
            <person name="Hertel R."/>
            <person name="Daniel R."/>
        </authorList>
    </citation>
    <scope>NUCLEOTIDE SEQUENCE</scope>
</reference>
<accession>A0A9E7SSY6</accession>
<organism evidence="1 2">
    <name type="scientific">Brevundimonas phage vB_BpoS-Gurke</name>
    <dbReference type="NCBI Taxonomy" id="2948599"/>
    <lineage>
        <taxon>Viruses</taxon>
        <taxon>Duplodnaviria</taxon>
        <taxon>Heunggongvirae</taxon>
        <taxon>Uroviricota</taxon>
        <taxon>Caudoviricetes</taxon>
        <taxon>Jeanschmidtviridae</taxon>
        <taxon>Kikimoravirus</taxon>
        <taxon>Kikimoravirus gurke</taxon>
    </lineage>
</organism>
<evidence type="ECO:0000313" key="2">
    <source>
        <dbReference type="Proteomes" id="UP001055634"/>
    </source>
</evidence>
<dbReference type="Proteomes" id="UP001055634">
    <property type="component" value="Segment"/>
</dbReference>
<gene>
    <name evidence="1" type="ORF">GURKE_05030</name>
</gene>
<dbReference type="EMBL" id="ON529850">
    <property type="protein sequence ID" value="UTC28505.1"/>
    <property type="molecule type" value="Genomic_DNA"/>
</dbReference>
<sequence length="112" mass="12477">MARARMTYRYGDTLMKGALQALTLESPRQRAEVLYQVETSDQPGPYASEKTTVIVIIRSRKGEPVGVVRTVMRGRATLRYLHGHLYATLREAGFTALAQAAKNLIKEELTPA</sequence>
<protein>
    <submittedName>
        <fullName evidence="1">Uncharacterized protein</fullName>
    </submittedName>
</protein>
<proteinExistence type="predicted"/>